<organism evidence="3 4">
    <name type="scientific">Pantoea eucalypti</name>
    <dbReference type="NCBI Taxonomy" id="470933"/>
    <lineage>
        <taxon>Bacteria</taxon>
        <taxon>Pseudomonadati</taxon>
        <taxon>Pseudomonadota</taxon>
        <taxon>Gammaproteobacteria</taxon>
        <taxon>Enterobacterales</taxon>
        <taxon>Erwiniaceae</taxon>
        <taxon>Pantoea</taxon>
    </lineage>
</organism>
<dbReference type="GeneID" id="90522033"/>
<evidence type="ECO:0000313" key="4">
    <source>
        <dbReference type="Proteomes" id="UP000315469"/>
    </source>
</evidence>
<gene>
    <name evidence="3" type="ORF">FJW02_10920</name>
</gene>
<proteinExistence type="predicted"/>
<reference evidence="3 4" key="1">
    <citation type="submission" date="2019-06" db="EMBL/GenBank/DDBJ databases">
        <title>Taxogenomics and systematics of the genus Pantoea.</title>
        <authorList>
            <person name="Tambong J.T."/>
        </authorList>
    </citation>
    <scope>NUCLEOTIDE SEQUENCE [LARGE SCALE GENOMIC DNA]</scope>
    <source>
        <strain evidence="3 4">LMG 24197</strain>
    </source>
</reference>
<dbReference type="Proteomes" id="UP000315469">
    <property type="component" value="Unassembled WGS sequence"/>
</dbReference>
<name>A0ABY2ZJF3_9GAMM</name>
<dbReference type="Pfam" id="PF12486">
    <property type="entry name" value="VasL"/>
    <property type="match status" value="1"/>
</dbReference>
<dbReference type="RefSeq" id="WP_140915993.1">
    <property type="nucleotide sequence ID" value="NZ_CP045720.1"/>
</dbReference>
<accession>A0ABY2ZJF3</accession>
<feature type="domain" description="ImpA N-terminal" evidence="1">
    <location>
        <begin position="15"/>
        <end position="117"/>
    </location>
</feature>
<evidence type="ECO:0000259" key="2">
    <source>
        <dbReference type="Pfam" id="PF12486"/>
    </source>
</evidence>
<dbReference type="InterPro" id="IPR010657">
    <property type="entry name" value="ImpA_N"/>
</dbReference>
<evidence type="ECO:0000259" key="1">
    <source>
        <dbReference type="Pfam" id="PF06812"/>
    </source>
</evidence>
<dbReference type="Pfam" id="PF06812">
    <property type="entry name" value="ImpA_N"/>
    <property type="match status" value="1"/>
</dbReference>
<dbReference type="InterPro" id="IPR021069">
    <property type="entry name" value="ImpA_C"/>
</dbReference>
<protein>
    <recommendedName>
        <fullName evidence="5">Type VI secretion system ImpA family N-terminal domain-containing protein</fullName>
    </recommendedName>
</protein>
<comment type="caution">
    <text evidence="3">The sequence shown here is derived from an EMBL/GenBank/DDBJ whole genome shotgun (WGS) entry which is preliminary data.</text>
</comment>
<feature type="domain" description="ImpA C-terminal" evidence="2">
    <location>
        <begin position="292"/>
        <end position="425"/>
    </location>
</feature>
<evidence type="ECO:0000313" key="3">
    <source>
        <dbReference type="EMBL" id="TPV36599.1"/>
    </source>
</evidence>
<evidence type="ECO:0008006" key="5">
    <source>
        <dbReference type="Google" id="ProtNLM"/>
    </source>
</evidence>
<dbReference type="EMBL" id="VHJB01000063">
    <property type="protein sequence ID" value="TPV36599.1"/>
    <property type="molecule type" value="Genomic_DNA"/>
</dbReference>
<sequence length="440" mass="50082">MNSGTVFQALKVNKKDPRQSPEFLEINWSMQNADIRRMSESEWKTLDSQCRAYWRKYGYDLQSGCWFCLMSLKLDGWRGLAQGLNILVRVWRGKTSEYCWPPVVDSDRRRYLLEWLNTHVVTSIYQLDCDDNFTAVASSIAESIALLYDEAVKTDARCRNSLKNMHYFLQVRSKASSSLILSLAHLKIDKDIRPELSPINIKTNSSVQGSSIKRKHLIQAGCAGIIGGMLATMLLMSGIRYMEKPGVTEKLAGVLQDFPGDDALTALAWQGIDKEELESHRDEILHKSASLLTWIADRPNDELLRKGDILAQRLENAWPDNSVSQKWKYKLQAKANILPSTWNYKEVTADLDEFDLKLANAEQRKGGYLTISELKSFSWKIRRKLESSGVPPEELLRYSAEDKEGSRKEILESVAKTLSALNALYVLSVNQNDKPAQENH</sequence>
<keyword evidence="4" id="KW-1185">Reference proteome</keyword>